<keyword evidence="4" id="KW-1185">Reference proteome</keyword>
<organism evidence="3 4">
    <name type="scientific">Propioniciclava sinopodophylli</name>
    <dbReference type="NCBI Taxonomy" id="1837344"/>
    <lineage>
        <taxon>Bacteria</taxon>
        <taxon>Bacillati</taxon>
        <taxon>Actinomycetota</taxon>
        <taxon>Actinomycetes</taxon>
        <taxon>Propionibacteriales</taxon>
        <taxon>Propionibacteriaceae</taxon>
        <taxon>Propioniciclava</taxon>
    </lineage>
</organism>
<evidence type="ECO:0000256" key="1">
    <source>
        <dbReference type="ARBA" id="ARBA00009277"/>
    </source>
</evidence>
<dbReference type="Pfam" id="PF02796">
    <property type="entry name" value="HTH_7"/>
    <property type="match status" value="1"/>
</dbReference>
<evidence type="ECO:0000259" key="2">
    <source>
        <dbReference type="PROSITE" id="PS50994"/>
    </source>
</evidence>
<dbReference type="PANTHER" id="PTHR35004:SF8">
    <property type="entry name" value="TRANSPOSASE RV3428C-RELATED"/>
    <property type="match status" value="1"/>
</dbReference>
<dbReference type="Proteomes" id="UP000292373">
    <property type="component" value="Unassembled WGS sequence"/>
</dbReference>
<evidence type="ECO:0000313" key="3">
    <source>
        <dbReference type="EMBL" id="TBT86013.1"/>
    </source>
</evidence>
<dbReference type="InterPro" id="IPR001584">
    <property type="entry name" value="Integrase_cat-core"/>
</dbReference>
<dbReference type="InterPro" id="IPR012337">
    <property type="entry name" value="RNaseH-like_sf"/>
</dbReference>
<name>A0A4Q9KFS5_9ACTN</name>
<dbReference type="GO" id="GO:0015074">
    <property type="term" value="P:DNA integration"/>
    <property type="evidence" value="ECO:0007669"/>
    <property type="project" value="InterPro"/>
</dbReference>
<evidence type="ECO:0000313" key="4">
    <source>
        <dbReference type="Proteomes" id="UP000292373"/>
    </source>
</evidence>
<dbReference type="RefSeq" id="WP_131167661.1">
    <property type="nucleotide sequence ID" value="NZ_SDMQ01000004.1"/>
</dbReference>
<gene>
    <name evidence="3" type="ORF">ET989_05400</name>
</gene>
<dbReference type="SUPFAM" id="SSF53098">
    <property type="entry name" value="Ribonuclease H-like"/>
    <property type="match status" value="1"/>
</dbReference>
<dbReference type="EMBL" id="SDMQ01000004">
    <property type="protein sequence ID" value="TBT86013.1"/>
    <property type="molecule type" value="Genomic_DNA"/>
</dbReference>
<feature type="domain" description="Integrase catalytic" evidence="2">
    <location>
        <begin position="111"/>
        <end position="282"/>
    </location>
</feature>
<dbReference type="AlphaFoldDB" id="A0A4Q9KFS5"/>
<dbReference type="InterPro" id="IPR054353">
    <property type="entry name" value="IstA-like_C"/>
</dbReference>
<comment type="caution">
    <text evidence="3">The sequence shown here is derived from an EMBL/GenBank/DDBJ whole genome shotgun (WGS) entry which is preliminary data.</text>
</comment>
<dbReference type="InterPro" id="IPR006120">
    <property type="entry name" value="Resolvase_HTH_dom"/>
</dbReference>
<dbReference type="SUPFAM" id="SSF46689">
    <property type="entry name" value="Homeodomain-like"/>
    <property type="match status" value="1"/>
</dbReference>
<dbReference type="PANTHER" id="PTHR35004">
    <property type="entry name" value="TRANSPOSASE RV3428C-RELATED"/>
    <property type="match status" value="1"/>
</dbReference>
<proteinExistence type="inferred from homology"/>
<dbReference type="InterPro" id="IPR009057">
    <property type="entry name" value="Homeodomain-like_sf"/>
</dbReference>
<dbReference type="Gene3D" id="3.30.420.10">
    <property type="entry name" value="Ribonuclease H-like superfamily/Ribonuclease H"/>
    <property type="match status" value="1"/>
</dbReference>
<protein>
    <submittedName>
        <fullName evidence="3">IS21 family transposase</fullName>
    </submittedName>
</protein>
<dbReference type="NCBIfam" id="NF033546">
    <property type="entry name" value="transpos_IS21"/>
    <property type="match status" value="1"/>
</dbReference>
<dbReference type="GO" id="GO:0000150">
    <property type="term" value="F:DNA strand exchange activity"/>
    <property type="evidence" value="ECO:0007669"/>
    <property type="project" value="InterPro"/>
</dbReference>
<dbReference type="Pfam" id="PF22483">
    <property type="entry name" value="Mu-transpos_C_2"/>
    <property type="match status" value="1"/>
</dbReference>
<comment type="similarity">
    <text evidence="1">Belongs to the transposase IS21/IS408/IS1162 family.</text>
</comment>
<dbReference type="GO" id="GO:0003677">
    <property type="term" value="F:DNA binding"/>
    <property type="evidence" value="ECO:0007669"/>
    <property type="project" value="InterPro"/>
</dbReference>
<accession>A0A4Q9KFS5</accession>
<dbReference type="InterPro" id="IPR036397">
    <property type="entry name" value="RNaseH_sf"/>
</dbReference>
<sequence length="420" mass="46324">MISVEDWAEIRRLHKSEGMAIKAIARQLGVARNTVRAALASDGPPKYERKASGSLVDDVEPQIRALLAATPDMPATVIAERIGWEHSASVLRAKVAELRPFYLHADPADRTEYQPGDIVQCDLWFPPKVIPVAPEVLVVPPVLTMVAAWSGFIAAVLLPTRQTSDLLTGMWQLLAGSFGGVPRMLVWDNEAGIGQHQRLTVGARAFAGTLGTRIYQTRPRDPEAKGVVERANGFLQTSFLPGREFSSPADFNTQLEGWLPRANQRLLRRTGARPVDRLEAEVTAMSALPPVPPRIGWSERVRLGRDYYVRVAGTDYSVDPTVIGRFVEVHYDLTTVRVTCAGQQVAGHARCWDSRRTITDPVHVATAKSLRTAYRTQRTAGRPTAWMTGEQVGQRPLSVYDDMFDLTRLGMDTDVGAVAR</sequence>
<dbReference type="PROSITE" id="PS50994">
    <property type="entry name" value="INTEGRASE"/>
    <property type="match status" value="1"/>
</dbReference>
<dbReference type="Gene3D" id="1.10.10.60">
    <property type="entry name" value="Homeodomain-like"/>
    <property type="match status" value="1"/>
</dbReference>
<dbReference type="OrthoDB" id="3204032at2"/>
<reference evidence="3 4" key="1">
    <citation type="submission" date="2019-01" db="EMBL/GenBank/DDBJ databases">
        <title>Lactibacter flavus gen. nov., sp. nov., a novel bacterium of the family Propionibacteriaceae isolated from raw milk and dairy products.</title>
        <authorList>
            <person name="Huptas C."/>
            <person name="Wenning M."/>
            <person name="Breitenwieser F."/>
            <person name="Doll E."/>
            <person name="Von Neubeck M."/>
            <person name="Busse H.-J."/>
            <person name="Scherer S."/>
        </authorList>
    </citation>
    <scope>NUCLEOTIDE SEQUENCE [LARGE SCALE GENOMIC DNA]</scope>
    <source>
        <strain evidence="3 4">KCTC 33808</strain>
    </source>
</reference>